<proteinExistence type="predicted"/>
<sequence>MSKKTLNPSNLEALGAERLAALLMEVSAGSADIKRRLRLELSHNLGATELARDVAKRLVSIRKSTSRISWRKRKALIKDLETQVAMIVEKIGPEDPSAAFDLLWHFLEIAPSVHERVDDSRGEVGDVFRAAIQQFADLAPRALLDPDALADRVWTVVQDNGYGEWDGIIPLMAPVLGSSGLARLKAHVEAYASSAEDDGAEDHAAIQFLRQLRGGTSYVADRKARFVKWCLQEIATVAGDTDAYIAQFSEAELERKGVAAEVAVLLVAQGKASDALQVLLNADQEGRTQEHDAWDEAYIECLMALGRDEDAQEHRWSCFGASLNQKHLRAYLRRLPDFDDVEAEEQAKQIVLAFHSFSAALDFFLKWPDLLSAAQLVDQRADEINGDHYALMAPAAESLRARHPLAAVLLWRAMITYALELGRASRYGHAVDHLQDCTALDGEIEDYGRFPTHADFLQGLRDRHAHKSSFWSKMY</sequence>
<accession>A0ABZ2XZG6</accession>
<protein>
    <submittedName>
        <fullName evidence="1">Uncharacterized protein</fullName>
    </submittedName>
</protein>
<dbReference type="InterPro" id="IPR049245">
    <property type="entry name" value="DUF6880"/>
</dbReference>
<dbReference type="Proteomes" id="UP001623232">
    <property type="component" value="Chromosome"/>
</dbReference>
<reference evidence="1 2" key="1">
    <citation type="submission" date="2023-04" db="EMBL/GenBank/DDBJ databases">
        <title>Complete genome sequence of Alisedimentitalea scapharcae.</title>
        <authorList>
            <person name="Rong J.-C."/>
            <person name="Yi M.-L."/>
            <person name="Zhao Q."/>
        </authorList>
    </citation>
    <scope>NUCLEOTIDE SEQUENCE [LARGE SCALE GENOMIC DNA]</scope>
    <source>
        <strain evidence="1 2">KCTC 42119</strain>
    </source>
</reference>
<keyword evidence="2" id="KW-1185">Reference proteome</keyword>
<dbReference type="EMBL" id="CP123584">
    <property type="protein sequence ID" value="WZK90195.1"/>
    <property type="molecule type" value="Genomic_DNA"/>
</dbReference>
<dbReference type="RefSeq" id="WP_406648746.1">
    <property type="nucleotide sequence ID" value="NZ_CP123584.1"/>
</dbReference>
<organism evidence="1 2">
    <name type="scientific">Aliisedimentitalea scapharcae</name>
    <dbReference type="NCBI Taxonomy" id="1524259"/>
    <lineage>
        <taxon>Bacteria</taxon>
        <taxon>Pseudomonadati</taxon>
        <taxon>Pseudomonadota</taxon>
        <taxon>Alphaproteobacteria</taxon>
        <taxon>Rhodobacterales</taxon>
        <taxon>Roseobacteraceae</taxon>
        <taxon>Aliisedimentitalea</taxon>
    </lineage>
</organism>
<name>A0ABZ2XZG6_9RHOB</name>
<evidence type="ECO:0000313" key="2">
    <source>
        <dbReference type="Proteomes" id="UP001623232"/>
    </source>
</evidence>
<dbReference type="Pfam" id="PF21810">
    <property type="entry name" value="DUF6880"/>
    <property type="match status" value="1"/>
</dbReference>
<evidence type="ECO:0000313" key="1">
    <source>
        <dbReference type="EMBL" id="WZK90195.1"/>
    </source>
</evidence>
<gene>
    <name evidence="1" type="ORF">QEZ52_06510</name>
</gene>